<keyword evidence="1" id="KW-1133">Transmembrane helix</keyword>
<feature type="transmembrane region" description="Helical" evidence="1">
    <location>
        <begin position="6"/>
        <end position="30"/>
    </location>
</feature>
<dbReference type="AlphaFoldDB" id="A0A261FTF1"/>
<dbReference type="EMBL" id="MWWX01000005">
    <property type="protein sequence ID" value="OZG62470.1"/>
    <property type="molecule type" value="Genomic_DNA"/>
</dbReference>
<evidence type="ECO:0000313" key="3">
    <source>
        <dbReference type="Proteomes" id="UP000216352"/>
    </source>
</evidence>
<feature type="transmembrane region" description="Helical" evidence="1">
    <location>
        <begin position="78"/>
        <end position="96"/>
    </location>
</feature>
<reference evidence="2 3" key="1">
    <citation type="journal article" date="2017" name="BMC Genomics">
        <title>Comparative genomic and phylogenomic analyses of the Bifidobacteriaceae family.</title>
        <authorList>
            <person name="Lugli G.A."/>
            <person name="Milani C."/>
            <person name="Turroni F."/>
            <person name="Duranti S."/>
            <person name="Mancabelli L."/>
            <person name="Mangifesta M."/>
            <person name="Ferrario C."/>
            <person name="Modesto M."/>
            <person name="Mattarelli P."/>
            <person name="Jiri K."/>
            <person name="van Sinderen D."/>
            <person name="Ventura M."/>
        </authorList>
    </citation>
    <scope>NUCLEOTIDE SEQUENCE [LARGE SCALE GENOMIC DNA]</scope>
    <source>
        <strain evidence="2 3">DSM 28807</strain>
    </source>
</reference>
<keyword evidence="1" id="KW-0812">Transmembrane</keyword>
<organism evidence="2 3">
    <name type="scientific">Bifidobacterium lemurum</name>
    <dbReference type="NCBI Taxonomy" id="1603886"/>
    <lineage>
        <taxon>Bacteria</taxon>
        <taxon>Bacillati</taxon>
        <taxon>Actinomycetota</taxon>
        <taxon>Actinomycetes</taxon>
        <taxon>Bifidobacteriales</taxon>
        <taxon>Bifidobacteriaceae</taxon>
        <taxon>Bifidobacterium</taxon>
    </lineage>
</organism>
<dbReference type="STRING" id="1603886.GCA_001895165_00423"/>
<proteinExistence type="predicted"/>
<accession>A0A261FTF1</accession>
<name>A0A261FTF1_9BIFI</name>
<feature type="transmembrane region" description="Helical" evidence="1">
    <location>
        <begin position="42"/>
        <end position="66"/>
    </location>
</feature>
<sequence>MPIIGLMLLGISLVFWLIGLAVSGVNALVFAVTHPIRAVVRLVATLCIVIATIALIVVAVYAYNVWFASTPDWRLDETFWVAVAALFVGGLANRGLMELDLVLERRAYERQMRRLNYSDAD</sequence>
<comment type="caution">
    <text evidence="2">The sequence shown here is derived from an EMBL/GenBank/DDBJ whole genome shotgun (WGS) entry which is preliminary data.</text>
</comment>
<keyword evidence="3" id="KW-1185">Reference proteome</keyword>
<evidence type="ECO:0000313" key="2">
    <source>
        <dbReference type="EMBL" id="OZG62470.1"/>
    </source>
</evidence>
<protein>
    <submittedName>
        <fullName evidence="2">Uncharacterized protein</fullName>
    </submittedName>
</protein>
<gene>
    <name evidence="2" type="ORF">BLEM_1016</name>
</gene>
<dbReference type="Proteomes" id="UP000216352">
    <property type="component" value="Unassembled WGS sequence"/>
</dbReference>
<keyword evidence="1" id="KW-0472">Membrane</keyword>
<evidence type="ECO:0000256" key="1">
    <source>
        <dbReference type="SAM" id="Phobius"/>
    </source>
</evidence>